<evidence type="ECO:0000256" key="2">
    <source>
        <dbReference type="SAM" id="MobiDB-lite"/>
    </source>
</evidence>
<dbReference type="OrthoDB" id="1936278at2759"/>
<dbReference type="PANTHER" id="PTHR33083">
    <property type="entry name" value="EXPRESSED PROTEIN"/>
    <property type="match status" value="1"/>
</dbReference>
<feature type="compositionally biased region" description="Low complexity" evidence="2">
    <location>
        <begin position="31"/>
        <end position="42"/>
    </location>
</feature>
<feature type="region of interest" description="Disordered" evidence="2">
    <location>
        <begin position="1"/>
        <end position="51"/>
    </location>
</feature>
<sequence>MAEEFDEEEVWASARDNRDARLRIRKPKGASSSSHTCSTSTTLAEGSTPPAPISIPNWCKTFKRSSSCEDEEEDEEGEWLPPHEWLAKRLARSQISSSSVCEGAGRTLKGRDQRRVRNAVLTKTGFLE</sequence>
<gene>
    <name evidence="3" type="ORF">HPP92_014130</name>
</gene>
<feature type="compositionally biased region" description="Acidic residues" evidence="2">
    <location>
        <begin position="1"/>
        <end position="10"/>
    </location>
</feature>
<organism evidence="3 4">
    <name type="scientific">Vanilla planifolia</name>
    <name type="common">Vanilla</name>
    <dbReference type="NCBI Taxonomy" id="51239"/>
    <lineage>
        <taxon>Eukaryota</taxon>
        <taxon>Viridiplantae</taxon>
        <taxon>Streptophyta</taxon>
        <taxon>Embryophyta</taxon>
        <taxon>Tracheophyta</taxon>
        <taxon>Spermatophyta</taxon>
        <taxon>Magnoliopsida</taxon>
        <taxon>Liliopsida</taxon>
        <taxon>Asparagales</taxon>
        <taxon>Orchidaceae</taxon>
        <taxon>Vanilloideae</taxon>
        <taxon>Vanilleae</taxon>
        <taxon>Vanilla</taxon>
    </lineage>
</organism>
<dbReference type="Pfam" id="PF04520">
    <property type="entry name" value="Senescence_reg"/>
    <property type="match status" value="1"/>
</dbReference>
<evidence type="ECO:0000313" key="4">
    <source>
        <dbReference type="Proteomes" id="UP000636800"/>
    </source>
</evidence>
<evidence type="ECO:0008006" key="5">
    <source>
        <dbReference type="Google" id="ProtNLM"/>
    </source>
</evidence>
<evidence type="ECO:0000256" key="1">
    <source>
        <dbReference type="ARBA" id="ARBA00034773"/>
    </source>
</evidence>
<comment type="caution">
    <text evidence="3">The sequence shown here is derived from an EMBL/GenBank/DDBJ whole genome shotgun (WGS) entry which is preliminary data.</text>
</comment>
<dbReference type="EMBL" id="JADCNL010000006">
    <property type="protein sequence ID" value="KAG0477289.1"/>
    <property type="molecule type" value="Genomic_DNA"/>
</dbReference>
<dbReference type="AlphaFoldDB" id="A0A835QRB8"/>
<dbReference type="PANTHER" id="PTHR33083:SF103">
    <property type="entry name" value="SENESCENCE REGULATOR"/>
    <property type="match status" value="1"/>
</dbReference>
<evidence type="ECO:0000313" key="3">
    <source>
        <dbReference type="EMBL" id="KAG0477289.1"/>
    </source>
</evidence>
<proteinExistence type="inferred from homology"/>
<comment type="similarity">
    <text evidence="1">Belongs to the senescence regulator S40 family.</text>
</comment>
<dbReference type="Proteomes" id="UP000636800">
    <property type="component" value="Chromosome 6"/>
</dbReference>
<keyword evidence="4" id="KW-1185">Reference proteome</keyword>
<name>A0A835QRB8_VANPL</name>
<dbReference type="GO" id="GO:0010150">
    <property type="term" value="P:leaf senescence"/>
    <property type="evidence" value="ECO:0007669"/>
    <property type="project" value="UniProtKB-ARBA"/>
</dbReference>
<dbReference type="InterPro" id="IPR007608">
    <property type="entry name" value="Senescence_reg_S40"/>
</dbReference>
<accession>A0A835QRB8</accession>
<protein>
    <recommendedName>
        <fullName evidence="5">Senescence regulator</fullName>
    </recommendedName>
</protein>
<reference evidence="3 4" key="1">
    <citation type="journal article" date="2020" name="Nat. Food">
        <title>A phased Vanilla planifolia genome enables genetic improvement of flavour and production.</title>
        <authorList>
            <person name="Hasing T."/>
            <person name="Tang H."/>
            <person name="Brym M."/>
            <person name="Khazi F."/>
            <person name="Huang T."/>
            <person name="Chambers A.H."/>
        </authorList>
    </citation>
    <scope>NUCLEOTIDE SEQUENCE [LARGE SCALE GENOMIC DNA]</scope>
    <source>
        <tissue evidence="3">Leaf</tissue>
    </source>
</reference>